<keyword evidence="1" id="KW-1133">Transmembrane helix</keyword>
<keyword evidence="1" id="KW-0472">Membrane</keyword>
<dbReference type="AlphaFoldDB" id="A0A2V5HQI3"/>
<reference evidence="2 3" key="1">
    <citation type="submission" date="2018-02" db="EMBL/GenBank/DDBJ databases">
        <title>The genomes of Aspergillus section Nigri reveals drivers in fungal speciation.</title>
        <authorList>
            <consortium name="DOE Joint Genome Institute"/>
            <person name="Vesth T.C."/>
            <person name="Nybo J."/>
            <person name="Theobald S."/>
            <person name="Brandl J."/>
            <person name="Frisvad J.C."/>
            <person name="Nielsen K.F."/>
            <person name="Lyhne E.K."/>
            <person name="Kogle M.E."/>
            <person name="Kuo A."/>
            <person name="Riley R."/>
            <person name="Clum A."/>
            <person name="Nolan M."/>
            <person name="Lipzen A."/>
            <person name="Salamov A."/>
            <person name="Henrissat B."/>
            <person name="Wiebenga A."/>
            <person name="De vries R.P."/>
            <person name="Grigoriev I.V."/>
            <person name="Mortensen U.H."/>
            <person name="Andersen M.R."/>
            <person name="Baker S.E."/>
        </authorList>
    </citation>
    <scope>NUCLEOTIDE SEQUENCE [LARGE SCALE GENOMIC DNA]</scope>
    <source>
        <strain evidence="2 3">CBS 114.80</strain>
    </source>
</reference>
<sequence>MAPWACSLLQVVGWCGHAWTFAPGGWDGDGMGMVALAAYLACLNCSAGKRTRIVRQRLAIGVRKRLG</sequence>
<proteinExistence type="predicted"/>
<accession>A0A2V5HQI3</accession>
<keyword evidence="1" id="KW-0812">Transmembrane</keyword>
<feature type="transmembrane region" description="Helical" evidence="1">
    <location>
        <begin position="30"/>
        <end position="47"/>
    </location>
</feature>
<evidence type="ECO:0000313" key="2">
    <source>
        <dbReference type="EMBL" id="PYI26755.1"/>
    </source>
</evidence>
<organism evidence="2 3">
    <name type="scientific">Aspergillus indologenus CBS 114.80</name>
    <dbReference type="NCBI Taxonomy" id="1450541"/>
    <lineage>
        <taxon>Eukaryota</taxon>
        <taxon>Fungi</taxon>
        <taxon>Dikarya</taxon>
        <taxon>Ascomycota</taxon>
        <taxon>Pezizomycotina</taxon>
        <taxon>Eurotiomycetes</taxon>
        <taxon>Eurotiomycetidae</taxon>
        <taxon>Eurotiales</taxon>
        <taxon>Aspergillaceae</taxon>
        <taxon>Aspergillus</taxon>
        <taxon>Aspergillus subgen. Circumdati</taxon>
    </lineage>
</organism>
<dbReference type="EMBL" id="KZ825587">
    <property type="protein sequence ID" value="PYI26755.1"/>
    <property type="molecule type" value="Genomic_DNA"/>
</dbReference>
<evidence type="ECO:0000256" key="1">
    <source>
        <dbReference type="SAM" id="Phobius"/>
    </source>
</evidence>
<name>A0A2V5HQI3_9EURO</name>
<dbReference type="Proteomes" id="UP000248817">
    <property type="component" value="Unassembled WGS sequence"/>
</dbReference>
<evidence type="ECO:0000313" key="3">
    <source>
        <dbReference type="Proteomes" id="UP000248817"/>
    </source>
</evidence>
<keyword evidence="3" id="KW-1185">Reference proteome</keyword>
<protein>
    <submittedName>
        <fullName evidence="2">Uncharacterized protein</fullName>
    </submittedName>
</protein>
<gene>
    <name evidence="2" type="ORF">BP00DRAFT_430065</name>
</gene>